<gene>
    <name evidence="8" type="ORF">NW762_010324</name>
</gene>
<feature type="transmembrane region" description="Helical" evidence="6">
    <location>
        <begin position="95"/>
        <end position="116"/>
    </location>
</feature>
<sequence>MSSKASSALVGEPPATQDDFYIIQGMLRQYGLNNVNASLGYQFSIKRPENPPNETKVPGILAGMIIVILAIVVPTIARVIIRLKGTGSKFGADDWAIIAASSLAVCYPCICIAMLYQTGAGRHTYESTYEEYNLYMYYLAICRIIFYVAVGLIKISITIFVRRLADRASRKWKLFADIFLGTVVIYILLAIFWFIFSCNPIQSAWDKKLAGSLDKPAVCVDAGLQNKFLSSMHVAQGIVLLLAPIIILFHVKINKGKKARLFFIWLVGGTTVVGGLLQQTVVTITNDSCWQYTSVLRWTVLDLTFGTLTASLPVLDAAIMGTWTTIKTKLGTSGSHSRSRTAGWTDLERSTHNTHTTTARRAALANSESIENIIVKDKGGDVELNILRTDEVQLTYDKNTASRQDVNRISM</sequence>
<feature type="transmembrane region" description="Helical" evidence="6">
    <location>
        <begin position="60"/>
        <end position="83"/>
    </location>
</feature>
<comment type="caution">
    <text evidence="8">The sequence shown here is derived from an EMBL/GenBank/DDBJ whole genome shotgun (WGS) entry which is preliminary data.</text>
</comment>
<keyword evidence="2 6" id="KW-0812">Transmembrane</keyword>
<organism evidence="8 9">
    <name type="scientific">Fusarium torreyae</name>
    <dbReference type="NCBI Taxonomy" id="1237075"/>
    <lineage>
        <taxon>Eukaryota</taxon>
        <taxon>Fungi</taxon>
        <taxon>Dikarya</taxon>
        <taxon>Ascomycota</taxon>
        <taxon>Pezizomycotina</taxon>
        <taxon>Sordariomycetes</taxon>
        <taxon>Hypocreomycetidae</taxon>
        <taxon>Hypocreales</taxon>
        <taxon>Nectriaceae</taxon>
        <taxon>Fusarium</taxon>
    </lineage>
</organism>
<dbReference type="Pfam" id="PF20684">
    <property type="entry name" value="Fung_rhodopsin"/>
    <property type="match status" value="1"/>
</dbReference>
<evidence type="ECO:0000256" key="4">
    <source>
        <dbReference type="ARBA" id="ARBA00023136"/>
    </source>
</evidence>
<feature type="transmembrane region" description="Helical" evidence="6">
    <location>
        <begin position="263"/>
        <end position="285"/>
    </location>
</feature>
<evidence type="ECO:0000256" key="5">
    <source>
        <dbReference type="ARBA" id="ARBA00038359"/>
    </source>
</evidence>
<protein>
    <recommendedName>
        <fullName evidence="7">Rhodopsin domain-containing protein</fullName>
    </recommendedName>
</protein>
<feature type="transmembrane region" description="Helical" evidence="6">
    <location>
        <begin position="305"/>
        <end position="326"/>
    </location>
</feature>
<accession>A0A9W8RRZ9</accession>
<feature type="transmembrane region" description="Helical" evidence="6">
    <location>
        <begin position="136"/>
        <end position="162"/>
    </location>
</feature>
<dbReference type="Proteomes" id="UP001152049">
    <property type="component" value="Unassembled WGS sequence"/>
</dbReference>
<dbReference type="PANTHER" id="PTHR33048:SF129">
    <property type="entry name" value="INTEGRAL MEMBRANE PROTEIN-RELATED"/>
    <property type="match status" value="1"/>
</dbReference>
<evidence type="ECO:0000256" key="3">
    <source>
        <dbReference type="ARBA" id="ARBA00022989"/>
    </source>
</evidence>
<evidence type="ECO:0000256" key="1">
    <source>
        <dbReference type="ARBA" id="ARBA00004141"/>
    </source>
</evidence>
<dbReference type="PANTHER" id="PTHR33048">
    <property type="entry name" value="PTH11-LIKE INTEGRAL MEMBRANE PROTEIN (AFU_ORTHOLOGUE AFUA_5G11245)"/>
    <property type="match status" value="1"/>
</dbReference>
<feature type="transmembrane region" description="Helical" evidence="6">
    <location>
        <begin position="234"/>
        <end position="251"/>
    </location>
</feature>
<comment type="subcellular location">
    <subcellularLocation>
        <location evidence="1">Membrane</location>
        <topology evidence="1">Multi-pass membrane protein</topology>
    </subcellularLocation>
</comment>
<evidence type="ECO:0000313" key="8">
    <source>
        <dbReference type="EMBL" id="KAJ4253926.1"/>
    </source>
</evidence>
<dbReference type="OrthoDB" id="444631at2759"/>
<comment type="similarity">
    <text evidence="5">Belongs to the SAT4 family.</text>
</comment>
<proteinExistence type="inferred from homology"/>
<keyword evidence="3 6" id="KW-1133">Transmembrane helix</keyword>
<keyword evidence="4 6" id="KW-0472">Membrane</keyword>
<evidence type="ECO:0000256" key="2">
    <source>
        <dbReference type="ARBA" id="ARBA00022692"/>
    </source>
</evidence>
<dbReference type="EMBL" id="JAOQAZ010000023">
    <property type="protein sequence ID" value="KAJ4253926.1"/>
    <property type="molecule type" value="Genomic_DNA"/>
</dbReference>
<feature type="domain" description="Rhodopsin" evidence="7">
    <location>
        <begin position="77"/>
        <end position="317"/>
    </location>
</feature>
<keyword evidence="9" id="KW-1185">Reference proteome</keyword>
<evidence type="ECO:0000313" key="9">
    <source>
        <dbReference type="Proteomes" id="UP001152049"/>
    </source>
</evidence>
<dbReference type="InterPro" id="IPR052337">
    <property type="entry name" value="SAT4-like"/>
</dbReference>
<dbReference type="InterPro" id="IPR049326">
    <property type="entry name" value="Rhodopsin_dom_fungi"/>
</dbReference>
<evidence type="ECO:0000259" key="7">
    <source>
        <dbReference type="Pfam" id="PF20684"/>
    </source>
</evidence>
<evidence type="ECO:0000256" key="6">
    <source>
        <dbReference type="SAM" id="Phobius"/>
    </source>
</evidence>
<dbReference type="AlphaFoldDB" id="A0A9W8RRZ9"/>
<reference evidence="8" key="1">
    <citation type="submission" date="2022-09" db="EMBL/GenBank/DDBJ databases">
        <title>Fusarium specimens isolated from Avocado Roots.</title>
        <authorList>
            <person name="Stajich J."/>
            <person name="Roper C."/>
            <person name="Heimlech-Rivalta G."/>
        </authorList>
    </citation>
    <scope>NUCLEOTIDE SEQUENCE</scope>
    <source>
        <strain evidence="8">CF00136</strain>
    </source>
</reference>
<name>A0A9W8RRZ9_9HYPO</name>
<feature type="transmembrane region" description="Helical" evidence="6">
    <location>
        <begin position="174"/>
        <end position="196"/>
    </location>
</feature>
<dbReference type="GO" id="GO:0016020">
    <property type="term" value="C:membrane"/>
    <property type="evidence" value="ECO:0007669"/>
    <property type="project" value="UniProtKB-SubCell"/>
</dbReference>